<comment type="subcellular location">
    <subcellularLocation>
        <location evidence="1">Plastid</location>
        <location evidence="1">Chloroplast membrane</location>
        <topology evidence="1">Multi-pass membrane protein</topology>
    </subcellularLocation>
</comment>
<dbReference type="OrthoDB" id="550206at2759"/>
<dbReference type="AlphaFoldDB" id="A0A836BNP2"/>
<comment type="pathway">
    <text evidence="14">Cofactor biosynthesis; tocopherol biosynthesis.</text>
</comment>
<dbReference type="GO" id="GO:0016020">
    <property type="term" value="C:membrane"/>
    <property type="evidence" value="ECO:0007669"/>
    <property type="project" value="UniProtKB-SubCell"/>
</dbReference>
<dbReference type="EC" id="2.7.1.182" evidence="15"/>
<organism evidence="20 21">
    <name type="scientific">Edaphochlamys debaryana</name>
    <dbReference type="NCBI Taxonomy" id="47281"/>
    <lineage>
        <taxon>Eukaryota</taxon>
        <taxon>Viridiplantae</taxon>
        <taxon>Chlorophyta</taxon>
        <taxon>core chlorophytes</taxon>
        <taxon>Chlorophyceae</taxon>
        <taxon>CS clade</taxon>
        <taxon>Chlamydomonadales</taxon>
        <taxon>Chlamydomonadales incertae sedis</taxon>
        <taxon>Edaphochlamys</taxon>
    </lineage>
</organism>
<evidence type="ECO:0000313" key="20">
    <source>
        <dbReference type="EMBL" id="KAG2481929.1"/>
    </source>
</evidence>
<name>A0A836BNP2_9CHLO</name>
<keyword evidence="21" id="KW-1185">Reference proteome</keyword>
<comment type="similarity">
    <text evidence="2">Belongs to the polyprenol kinase family.</text>
</comment>
<comment type="catalytic activity">
    <reaction evidence="16">
        <text>phytol + CTP = phytyl phosphate + CDP + H(+)</text>
        <dbReference type="Rhea" id="RHEA:38055"/>
        <dbReference type="ChEBI" id="CHEBI:15378"/>
        <dbReference type="ChEBI" id="CHEBI:17327"/>
        <dbReference type="ChEBI" id="CHEBI:37563"/>
        <dbReference type="ChEBI" id="CHEBI:58069"/>
        <dbReference type="ChEBI" id="CHEBI:75483"/>
        <dbReference type="EC" id="2.7.1.182"/>
    </reaction>
</comment>
<evidence type="ECO:0000256" key="15">
    <source>
        <dbReference type="ARBA" id="ARBA00039024"/>
    </source>
</evidence>
<feature type="domain" description="MYND-type" evidence="19">
    <location>
        <begin position="894"/>
        <end position="939"/>
    </location>
</feature>
<dbReference type="Pfam" id="PF01753">
    <property type="entry name" value="zf-MYND"/>
    <property type="match status" value="1"/>
</dbReference>
<keyword evidence="10" id="KW-0862">Zinc</keyword>
<dbReference type="PANTHER" id="PTHR32523">
    <property type="entry name" value="PHYTOL KINASE 1, CHLOROPLASTIC"/>
    <property type="match status" value="1"/>
</dbReference>
<proteinExistence type="inferred from homology"/>
<evidence type="ECO:0000256" key="9">
    <source>
        <dbReference type="ARBA" id="ARBA00022777"/>
    </source>
</evidence>
<evidence type="ECO:0000256" key="17">
    <source>
        <dbReference type="PROSITE-ProRule" id="PRU00134"/>
    </source>
</evidence>
<evidence type="ECO:0000256" key="14">
    <source>
        <dbReference type="ARBA" id="ARBA00024015"/>
    </source>
</evidence>
<comment type="caution">
    <text evidence="20">The sequence shown here is derived from an EMBL/GenBank/DDBJ whole genome shotgun (WGS) entry which is preliminary data.</text>
</comment>
<dbReference type="GO" id="GO:0009507">
    <property type="term" value="C:chloroplast"/>
    <property type="evidence" value="ECO:0007669"/>
    <property type="project" value="UniProtKB-SubCell"/>
</dbReference>
<protein>
    <recommendedName>
        <fullName evidence="15">phytol kinase</fullName>
        <ecNumber evidence="15">2.7.1.182</ecNumber>
    </recommendedName>
</protein>
<dbReference type="SUPFAM" id="SSF144232">
    <property type="entry name" value="HIT/MYND zinc finger-like"/>
    <property type="match status" value="1"/>
</dbReference>
<keyword evidence="9" id="KW-0418">Kinase</keyword>
<dbReference type="Proteomes" id="UP000612055">
    <property type="component" value="Unassembled WGS sequence"/>
</dbReference>
<evidence type="ECO:0000256" key="18">
    <source>
        <dbReference type="SAM" id="MobiDB-lite"/>
    </source>
</evidence>
<evidence type="ECO:0000256" key="12">
    <source>
        <dbReference type="ARBA" id="ARBA00022989"/>
    </source>
</evidence>
<keyword evidence="6" id="KW-0812">Transmembrane</keyword>
<accession>A0A836BNP2</accession>
<feature type="region of interest" description="Disordered" evidence="18">
    <location>
        <begin position="175"/>
        <end position="199"/>
    </location>
</feature>
<keyword evidence="12" id="KW-1133">Transmembrane helix</keyword>
<keyword evidence="3" id="KW-0150">Chloroplast</keyword>
<dbReference type="GO" id="GO:0010276">
    <property type="term" value="F:phytol kinase activity"/>
    <property type="evidence" value="ECO:0007669"/>
    <property type="project" value="UniProtKB-EC"/>
</dbReference>
<keyword evidence="13" id="KW-0472">Membrane</keyword>
<evidence type="ECO:0000256" key="10">
    <source>
        <dbReference type="ARBA" id="ARBA00022833"/>
    </source>
</evidence>
<dbReference type="InterPro" id="IPR002893">
    <property type="entry name" value="Znf_MYND"/>
</dbReference>
<evidence type="ECO:0000256" key="7">
    <source>
        <dbReference type="ARBA" id="ARBA00022723"/>
    </source>
</evidence>
<dbReference type="PROSITE" id="PS50865">
    <property type="entry name" value="ZF_MYND_2"/>
    <property type="match status" value="1"/>
</dbReference>
<evidence type="ECO:0000256" key="3">
    <source>
        <dbReference type="ARBA" id="ARBA00022528"/>
    </source>
</evidence>
<keyword evidence="7" id="KW-0479">Metal-binding</keyword>
<dbReference type="InterPro" id="IPR039606">
    <property type="entry name" value="Phytol/farnesol_kinase"/>
</dbReference>
<evidence type="ECO:0000259" key="19">
    <source>
        <dbReference type="PROSITE" id="PS50865"/>
    </source>
</evidence>
<keyword evidence="8 17" id="KW-0863">Zinc-finger</keyword>
<dbReference type="GO" id="GO:0008270">
    <property type="term" value="F:zinc ion binding"/>
    <property type="evidence" value="ECO:0007669"/>
    <property type="project" value="UniProtKB-KW"/>
</dbReference>
<sequence length="960" mass="98774">MVQLLAFQLRLPPPRRNESRRLATQREIGRMLASFLLKLLQGKRAAPSAEAGRADLAGLLLRTHAPQAAARQLAAIAESGAWRDDSGAALRCIGQALRVASGLGRLVAGAIAVAESRLLEHAGRLLVLLAEPSEPQRTQLQVAFHLGLVVHDYASASHTTILRLRHGALEAQLAMGKRKMETDEDEEGPSERPPPDAPYGATLATLCGGRCMRLAMMLLGAEAVRQLEGGPALRGAALWSDVWVAGALEELLQALLAALNPRLPWRSPPGPLTATRLLLRLGLALVRQGRVTATAAAETARPEGGAAGAAGVAGSGDGSRADGAAAAAPQILALLGAQRWRFAQVALLQATEHASARFPLGKEPPGWAAAVTETWRLAGTLLQEEAVAAGVGAGAGAGAGAMAEAVQGAVGPEALERLVGSLTGLVCTMESSWDFGDAEKGLWVFPAEALPGVAAAAAGGALPLLEGLLRRTGRSPAGPEAALLSRVRSQGGSGDWWPAVPLLAYGPPLQAAALLATATKLLRVTPARCLLQYSGSTEAQGLAFVADVVGLLAFAPAPVNIGRTKNGDPARGPLRQLSLVLSPALPEWVRQLARLLREAAALEEGAWQRELRRGREERAAQPGRRARTVKAEAREVEDMLLLRLLRHMAFLVGLELPLPRGQDEALPGEDPAGPGPASAWQPRPPERAETAGAGCAAGVAPSAAATSSVLSRTEAVEVIGAALTLVPRLAPSHGGTWSFLSACVAVGDWCLALAASLPSDVRAAATAASGGGAGSSALAWRPEALRALAGALADVQEVEAAEVKAGEAKAAEAAGEEVGLAEALKALAVRVEGWGADGGKGEVGSEAAQDRASGVVGDKGFEFGWEGSLWGAVAGFALPSAEARRRLGLPACSNPACANLAGDSEAGLPLRLCGRCGRASYCCRECQTAHWQAGHRGACGGCGKEYGSKRAVSPDGNVPR</sequence>
<feature type="region of interest" description="Disordered" evidence="18">
    <location>
        <begin position="662"/>
        <end position="695"/>
    </location>
</feature>
<evidence type="ECO:0000256" key="6">
    <source>
        <dbReference type="ARBA" id="ARBA00022692"/>
    </source>
</evidence>
<reference evidence="20" key="1">
    <citation type="journal article" date="2020" name="bioRxiv">
        <title>Comparative genomics of Chlamydomonas.</title>
        <authorList>
            <person name="Craig R.J."/>
            <person name="Hasan A.R."/>
            <person name="Ness R.W."/>
            <person name="Keightley P.D."/>
        </authorList>
    </citation>
    <scope>NUCLEOTIDE SEQUENCE</scope>
    <source>
        <strain evidence="20">CCAP 11/70</strain>
    </source>
</reference>
<evidence type="ECO:0000256" key="16">
    <source>
        <dbReference type="ARBA" id="ARBA00048889"/>
    </source>
</evidence>
<evidence type="ECO:0000256" key="13">
    <source>
        <dbReference type="ARBA" id="ARBA00023136"/>
    </source>
</evidence>
<keyword evidence="11" id="KW-0809">Transit peptide</keyword>
<evidence type="ECO:0000256" key="1">
    <source>
        <dbReference type="ARBA" id="ARBA00004508"/>
    </source>
</evidence>
<dbReference type="EMBL" id="JAEHOE010000327">
    <property type="protein sequence ID" value="KAG2481929.1"/>
    <property type="molecule type" value="Genomic_DNA"/>
</dbReference>
<keyword evidence="4" id="KW-0934">Plastid</keyword>
<evidence type="ECO:0000256" key="11">
    <source>
        <dbReference type="ARBA" id="ARBA00022946"/>
    </source>
</evidence>
<evidence type="ECO:0000256" key="8">
    <source>
        <dbReference type="ARBA" id="ARBA00022771"/>
    </source>
</evidence>
<dbReference type="Gene3D" id="6.10.140.2220">
    <property type="match status" value="1"/>
</dbReference>
<evidence type="ECO:0000256" key="4">
    <source>
        <dbReference type="ARBA" id="ARBA00022640"/>
    </source>
</evidence>
<evidence type="ECO:0000313" key="21">
    <source>
        <dbReference type="Proteomes" id="UP000612055"/>
    </source>
</evidence>
<gene>
    <name evidence="20" type="ORF">HYH03_019117</name>
</gene>
<evidence type="ECO:0000256" key="5">
    <source>
        <dbReference type="ARBA" id="ARBA00022679"/>
    </source>
</evidence>
<keyword evidence="5" id="KW-0808">Transferase</keyword>
<dbReference type="PANTHER" id="PTHR32523:SF8">
    <property type="entry name" value="DOLICHOL KINASE"/>
    <property type="match status" value="1"/>
</dbReference>
<evidence type="ECO:0000256" key="2">
    <source>
        <dbReference type="ARBA" id="ARBA00010794"/>
    </source>
</evidence>